<dbReference type="eggNOG" id="COG0665">
    <property type="taxonomic scope" value="Bacteria"/>
</dbReference>
<evidence type="ECO:0000256" key="1">
    <source>
        <dbReference type="ARBA" id="ARBA00023002"/>
    </source>
</evidence>
<reference evidence="3 4" key="1">
    <citation type="journal article" date="2014" name="Antonie Van Leeuwenhoek">
        <title>Hyphomonas beringensis sp. nov. and Hyphomonas chukchiensis sp. nov., isolated from surface seawater of the Bering Sea and Chukchi Sea.</title>
        <authorList>
            <person name="Li C."/>
            <person name="Lai Q."/>
            <person name="Li G."/>
            <person name="Dong C."/>
            <person name="Wang J."/>
            <person name="Liao Y."/>
            <person name="Shao Z."/>
        </authorList>
    </citation>
    <scope>NUCLEOTIDE SEQUENCE [LARGE SCALE GENOMIC DNA]</scope>
    <source>
        <strain evidence="3 4">VP2</strain>
    </source>
</reference>
<dbReference type="GO" id="GO:0016491">
    <property type="term" value="F:oxidoreductase activity"/>
    <property type="evidence" value="ECO:0007669"/>
    <property type="project" value="UniProtKB-KW"/>
</dbReference>
<dbReference type="Gene3D" id="3.30.9.10">
    <property type="entry name" value="D-Amino Acid Oxidase, subunit A, domain 2"/>
    <property type="match status" value="1"/>
</dbReference>
<dbReference type="OrthoDB" id="9790035at2"/>
<dbReference type="Proteomes" id="UP000024816">
    <property type="component" value="Unassembled WGS sequence"/>
</dbReference>
<accession>A0A059F7L9</accession>
<keyword evidence="4" id="KW-1185">Reference proteome</keyword>
<evidence type="ECO:0000259" key="2">
    <source>
        <dbReference type="Pfam" id="PF01266"/>
    </source>
</evidence>
<dbReference type="EMBL" id="ARYJ01000013">
    <property type="protein sequence ID" value="KCZ86589.1"/>
    <property type="molecule type" value="Genomic_DNA"/>
</dbReference>
<dbReference type="InterPro" id="IPR036188">
    <property type="entry name" value="FAD/NAD-bd_sf"/>
</dbReference>
<evidence type="ECO:0000313" key="4">
    <source>
        <dbReference type="Proteomes" id="UP000024816"/>
    </source>
</evidence>
<dbReference type="GO" id="GO:0005737">
    <property type="term" value="C:cytoplasm"/>
    <property type="evidence" value="ECO:0007669"/>
    <property type="project" value="TreeGrafter"/>
</dbReference>
<dbReference type="PATRIC" id="fig|1280952.3.peg.3120"/>
<dbReference type="InterPro" id="IPR006076">
    <property type="entry name" value="FAD-dep_OxRdtase"/>
</dbReference>
<organism evidence="3 4">
    <name type="scientific">Hyphomonas jannaschiana VP2</name>
    <dbReference type="NCBI Taxonomy" id="1280952"/>
    <lineage>
        <taxon>Bacteria</taxon>
        <taxon>Pseudomonadati</taxon>
        <taxon>Pseudomonadota</taxon>
        <taxon>Alphaproteobacteria</taxon>
        <taxon>Hyphomonadales</taxon>
        <taxon>Hyphomonadaceae</taxon>
        <taxon>Hyphomonas</taxon>
    </lineage>
</organism>
<gene>
    <name evidence="3" type="ORF">HJA_15594</name>
</gene>
<dbReference type="Pfam" id="PF01266">
    <property type="entry name" value="DAO"/>
    <property type="match status" value="1"/>
</dbReference>
<dbReference type="PANTHER" id="PTHR13847">
    <property type="entry name" value="SARCOSINE DEHYDROGENASE-RELATED"/>
    <property type="match status" value="1"/>
</dbReference>
<dbReference type="STRING" id="1280952.HJA_15594"/>
<comment type="caution">
    <text evidence="3">The sequence shown here is derived from an EMBL/GenBank/DDBJ whole genome shotgun (WGS) entry which is preliminary data.</text>
</comment>
<dbReference type="SUPFAM" id="SSF51905">
    <property type="entry name" value="FAD/NAD(P)-binding domain"/>
    <property type="match status" value="1"/>
</dbReference>
<dbReference type="AlphaFoldDB" id="A0A059F7L9"/>
<dbReference type="RefSeq" id="WP_051597774.1">
    <property type="nucleotide sequence ID" value="NZ_ARYJ01000013.1"/>
</dbReference>
<dbReference type="SUPFAM" id="SSF54373">
    <property type="entry name" value="FAD-linked reductases, C-terminal domain"/>
    <property type="match status" value="1"/>
</dbReference>
<feature type="domain" description="FAD dependent oxidoreductase" evidence="2">
    <location>
        <begin position="16"/>
        <end position="367"/>
    </location>
</feature>
<protein>
    <submittedName>
        <fullName evidence="3">Putative glycine oxidase</fullName>
    </submittedName>
</protein>
<dbReference type="PANTHER" id="PTHR13847:SF289">
    <property type="entry name" value="GLYCINE OXIDASE"/>
    <property type="match status" value="1"/>
</dbReference>
<proteinExistence type="predicted"/>
<keyword evidence="1" id="KW-0560">Oxidoreductase</keyword>
<sequence length="389" mass="40578">MNAPPPPPPISSFTPKVAILGAGIIGLATAFELAVKRGVPVTLYDPAPMGRGASWAAAGMLAPAYEAAAEEGVHPHLFELCMEGAELWPDFSIDLAHAADTDSGYSGRPSLALAFDKAETAAMHKLARALDARGISHEELPPATAHLLEPSIAPDLIAALQMPTDGQVDNRAVVRALIMALQRSPLATLRSEAAPLRSEGGRLTLEGHDLILAAGGWNTAAIKVEENGQPLSLVNWDPALDQIDCYGGQMLSVAHGYGSPETTLRCGAIYIAPKADRVIIGATVEPGVATEAPEPEAIAALHARAARLCPVLENLPVIETWAGIRPGTPDRAPMIGATAAPNLFVAAGHYRNGILLAPITARIIADLMLCKPLSPLHESFSPGRLCAAA</sequence>
<evidence type="ECO:0000313" key="3">
    <source>
        <dbReference type="EMBL" id="KCZ86589.1"/>
    </source>
</evidence>
<name>A0A059F7L9_9PROT</name>
<dbReference type="Gene3D" id="3.50.50.60">
    <property type="entry name" value="FAD/NAD(P)-binding domain"/>
    <property type="match status" value="1"/>
</dbReference>